<evidence type="ECO:0000313" key="4">
    <source>
        <dbReference type="EMBL" id="PTB17189.1"/>
    </source>
</evidence>
<sequence>MSEKPLPPTEKRLRDARDKGDVPRSEPLAAWFAMAFATEAVFASLDIACGALLDIIHSTFNALEEPHIVVAVARSATNGARLLVSALAVVAGSAVIGAIVAAWICGGGLRFAPKALKPSSKRMNPLTHFKQMLSAKHLTDVLLSVITALAIGLVGYAALFHRMPLFLAVLDWQSVEHAWRAGVDTLHALVRTLLAASITPAAISALVAKRHYLRRLSMSHHEAKEELKQTAGDPLVRARQRASRLESAAAVHPVDANTMTGCVLVTNPEHLAVLLYYEGDERAAPVIVEKGSGAAAERMAEAAGTRNVPIFRFRKLARHLYEHGTTNSMIPPDCYRTIAIVYRLADEMRSLGVRAVDPVEIDDALFDDGV</sequence>
<evidence type="ECO:0000313" key="5">
    <source>
        <dbReference type="Proteomes" id="UP000240638"/>
    </source>
</evidence>
<accession>A0A2T3XL64</accession>
<feature type="transmembrane region" description="Helical" evidence="3">
    <location>
        <begin position="141"/>
        <end position="160"/>
    </location>
</feature>
<dbReference type="EMBL" id="PYUC01000022">
    <property type="protein sequence ID" value="PTB17189.1"/>
    <property type="molecule type" value="Genomic_DNA"/>
</dbReference>
<evidence type="ECO:0008006" key="6">
    <source>
        <dbReference type="Google" id="ProtNLM"/>
    </source>
</evidence>
<keyword evidence="3" id="KW-0812">Transmembrane</keyword>
<dbReference type="InterPro" id="IPR029025">
    <property type="entry name" value="T3SS_substrate_exporter_C"/>
</dbReference>
<keyword evidence="3" id="KW-0472">Membrane</keyword>
<evidence type="ECO:0000256" key="3">
    <source>
        <dbReference type="SAM" id="Phobius"/>
    </source>
</evidence>
<dbReference type="GO" id="GO:0009306">
    <property type="term" value="P:protein secretion"/>
    <property type="evidence" value="ECO:0007669"/>
    <property type="project" value="InterPro"/>
</dbReference>
<feature type="transmembrane region" description="Helical" evidence="3">
    <location>
        <begin position="82"/>
        <end position="112"/>
    </location>
</feature>
<keyword evidence="3" id="KW-1133">Transmembrane helix</keyword>
<evidence type="ECO:0000256" key="1">
    <source>
        <dbReference type="ARBA" id="ARBA00010690"/>
    </source>
</evidence>
<comment type="similarity">
    <text evidence="1">Belongs to the type III secretion exporter family.</text>
</comment>
<dbReference type="InterPro" id="IPR006135">
    <property type="entry name" value="T3SS_substrate_exporter"/>
</dbReference>
<name>A0A2T3XL64_9BURK</name>
<protein>
    <recommendedName>
        <fullName evidence="6">EscU/YscU/HrcU family type III secretion system export apparatus switch protein</fullName>
    </recommendedName>
</protein>
<reference evidence="4 5" key="1">
    <citation type="submission" date="2018-03" db="EMBL/GenBank/DDBJ databases">
        <title>Whole genome analyses suggest that Burkholderia sensu lato contains two further novel genera in the rhizoxinica-symbiotica group Mycetohabitans gen. nov., and Trinickia gen. nov.: implications for the evolution of diazotrophy and nodulation in the Burkholderiaceae.</title>
        <authorList>
            <person name="Estrada De Los Santos P."/>
            <person name="Palmer M."/>
            <person name="Chavez-Ramirez B."/>
            <person name="Steenkamp E.T."/>
            <person name="Hirsch A.M."/>
            <person name="Manyaka P."/>
            <person name="Maluk M."/>
            <person name="Lafos M."/>
            <person name="Crook M."/>
            <person name="Gross E."/>
            <person name="Simon M.F."/>
            <person name="Bueno Dos Reis Junior F."/>
            <person name="Poole P.S."/>
            <person name="Venter S.N."/>
            <person name="James E.K."/>
        </authorList>
    </citation>
    <scope>NUCLEOTIDE SEQUENCE [LARGE SCALE GENOMIC DNA]</scope>
    <source>
        <strain evidence="4 5">JPY-366</strain>
    </source>
</reference>
<proteinExistence type="inferred from homology"/>
<dbReference type="Proteomes" id="UP000240638">
    <property type="component" value="Unassembled WGS sequence"/>
</dbReference>
<dbReference type="PRINTS" id="PR00950">
    <property type="entry name" value="TYPE3IMSPROT"/>
</dbReference>
<dbReference type="Pfam" id="PF01312">
    <property type="entry name" value="Bac_export_2"/>
    <property type="match status" value="1"/>
</dbReference>
<dbReference type="Gene3D" id="3.40.1690.10">
    <property type="entry name" value="secretion proteins EscU"/>
    <property type="match status" value="1"/>
</dbReference>
<feature type="transmembrane region" description="Helical" evidence="3">
    <location>
        <begin position="28"/>
        <end position="53"/>
    </location>
</feature>
<feature type="region of interest" description="Disordered" evidence="2">
    <location>
        <begin position="1"/>
        <end position="23"/>
    </location>
</feature>
<dbReference type="RefSeq" id="WP_107154062.1">
    <property type="nucleotide sequence ID" value="NZ_PYUC01000022.1"/>
</dbReference>
<dbReference type="GO" id="GO:0005886">
    <property type="term" value="C:plasma membrane"/>
    <property type="evidence" value="ECO:0007669"/>
    <property type="project" value="TreeGrafter"/>
</dbReference>
<dbReference type="AlphaFoldDB" id="A0A2T3XL64"/>
<gene>
    <name evidence="4" type="ORF">C9I57_29385</name>
</gene>
<dbReference type="PANTHER" id="PTHR30531:SF12">
    <property type="entry name" value="FLAGELLAR BIOSYNTHETIC PROTEIN FLHB"/>
    <property type="match status" value="1"/>
</dbReference>
<feature type="transmembrane region" description="Helical" evidence="3">
    <location>
        <begin position="188"/>
        <end position="208"/>
    </location>
</feature>
<organism evidence="4 5">
    <name type="scientific">Trinickia symbiotica</name>
    <dbReference type="NCBI Taxonomy" id="863227"/>
    <lineage>
        <taxon>Bacteria</taxon>
        <taxon>Pseudomonadati</taxon>
        <taxon>Pseudomonadota</taxon>
        <taxon>Betaproteobacteria</taxon>
        <taxon>Burkholderiales</taxon>
        <taxon>Burkholderiaceae</taxon>
        <taxon>Trinickia</taxon>
    </lineage>
</organism>
<dbReference type="PANTHER" id="PTHR30531">
    <property type="entry name" value="FLAGELLAR BIOSYNTHETIC PROTEIN FLHB"/>
    <property type="match status" value="1"/>
</dbReference>
<dbReference type="SUPFAM" id="SSF160544">
    <property type="entry name" value="EscU C-terminal domain-like"/>
    <property type="match status" value="1"/>
</dbReference>
<evidence type="ECO:0000256" key="2">
    <source>
        <dbReference type="SAM" id="MobiDB-lite"/>
    </source>
</evidence>
<comment type="caution">
    <text evidence="4">The sequence shown here is derived from an EMBL/GenBank/DDBJ whole genome shotgun (WGS) entry which is preliminary data.</text>
</comment>